<dbReference type="PANTHER" id="PTHR34361:SF2">
    <property type="entry name" value="OS08G0157800 PROTEIN"/>
    <property type="match status" value="1"/>
</dbReference>
<gene>
    <name evidence="2" type="ORF">ACH5RR_017314</name>
</gene>
<protein>
    <submittedName>
        <fullName evidence="2">Uncharacterized protein</fullName>
    </submittedName>
</protein>
<dbReference type="EMBL" id="JBJUIK010000007">
    <property type="protein sequence ID" value="KAL3524480.1"/>
    <property type="molecule type" value="Genomic_DNA"/>
</dbReference>
<evidence type="ECO:0000256" key="1">
    <source>
        <dbReference type="SAM" id="MobiDB-lite"/>
    </source>
</evidence>
<dbReference type="AlphaFoldDB" id="A0ABD2ZYE0"/>
<feature type="compositionally biased region" description="Basic and acidic residues" evidence="1">
    <location>
        <begin position="621"/>
        <end position="632"/>
    </location>
</feature>
<organism evidence="2 3">
    <name type="scientific">Cinchona calisaya</name>
    <dbReference type="NCBI Taxonomy" id="153742"/>
    <lineage>
        <taxon>Eukaryota</taxon>
        <taxon>Viridiplantae</taxon>
        <taxon>Streptophyta</taxon>
        <taxon>Embryophyta</taxon>
        <taxon>Tracheophyta</taxon>
        <taxon>Spermatophyta</taxon>
        <taxon>Magnoliopsida</taxon>
        <taxon>eudicotyledons</taxon>
        <taxon>Gunneridae</taxon>
        <taxon>Pentapetalae</taxon>
        <taxon>asterids</taxon>
        <taxon>lamiids</taxon>
        <taxon>Gentianales</taxon>
        <taxon>Rubiaceae</taxon>
        <taxon>Cinchonoideae</taxon>
        <taxon>Cinchoneae</taxon>
        <taxon>Cinchona</taxon>
    </lineage>
</organism>
<feature type="compositionally biased region" description="Gly residues" evidence="1">
    <location>
        <begin position="1"/>
        <end position="12"/>
    </location>
</feature>
<dbReference type="PANTHER" id="PTHR34361">
    <property type="entry name" value="OS08G0157800 PROTEIN"/>
    <property type="match status" value="1"/>
</dbReference>
<proteinExistence type="predicted"/>
<dbReference type="Proteomes" id="UP001630127">
    <property type="component" value="Unassembled WGS sequence"/>
</dbReference>
<evidence type="ECO:0000313" key="2">
    <source>
        <dbReference type="EMBL" id="KAL3524480.1"/>
    </source>
</evidence>
<feature type="region of interest" description="Disordered" evidence="1">
    <location>
        <begin position="620"/>
        <end position="644"/>
    </location>
</feature>
<comment type="caution">
    <text evidence="2">The sequence shown here is derived from an EMBL/GenBank/DDBJ whole genome shotgun (WGS) entry which is preliminary data.</text>
</comment>
<keyword evidence="3" id="KW-1185">Reference proteome</keyword>
<feature type="compositionally biased region" description="Low complexity" evidence="1">
    <location>
        <begin position="13"/>
        <end position="25"/>
    </location>
</feature>
<feature type="region of interest" description="Disordered" evidence="1">
    <location>
        <begin position="1"/>
        <end position="25"/>
    </location>
</feature>
<evidence type="ECO:0000313" key="3">
    <source>
        <dbReference type="Proteomes" id="UP001630127"/>
    </source>
</evidence>
<accession>A0ABD2ZYE0</accession>
<reference evidence="2 3" key="1">
    <citation type="submission" date="2024-11" db="EMBL/GenBank/DDBJ databases">
        <title>A near-complete genome assembly of Cinchona calisaya.</title>
        <authorList>
            <person name="Lian D.C."/>
            <person name="Zhao X.W."/>
            <person name="Wei L."/>
        </authorList>
    </citation>
    <scope>NUCLEOTIDE SEQUENCE [LARGE SCALE GENOMIC DNA]</scope>
    <source>
        <tissue evidence="2">Nenye</tissue>
    </source>
</reference>
<sequence>MMMGLGSLGCGGPSSSSSSSLSSNLSALAPPFSVDRFHSKPSSNPLLEFPDLQPYAAPFGQSWQYSNPSAPRPDLYQKSELDIDSTRITSVPLPNDYGFRYSVSHSNDYDPQTTPWSTLNPTTKSSAATFSYDGKVESYYPPYVSSVVNNNAPLVTLSEPSYDMLPSSGLVSANTPSQVDYTQSLSGLEYTPQWHGGWKGLVDAKRGKHAELDVHFSFNSPNAGDSQAYGNLLNQGYDIVKCGDVLEKDSGISCGQFSDAIGRERNNGLVRMEYMDNMSVLAQNALSFPFDSSRLGSSFPLPASHLPGSSLHSPQNFMNYQKSQSPYDKCISSVDSSVSGSISVTKSSPAVVIRPPPSGSAFVPLKAASGKTINAANISAVHPSEGLGKNNPFKGKEPQILLGCEVEEGSLFTSQLNYQKEGNGLLFSVSSSAMEELSSKPQARDGVDNVLKVTSGLQVPNINVSVGSSLSGDSFQAFKSSDNVPDCLDHHSFAVDSPCWKGAPASQFSPFDVAETEPAHHFVKKIDKFCQLDLQVDQTFSLPNDPIRISSEEVVEDNIHECGRAMRDISLTPANTSEADCTAREHTLVDAIKARFKNSNLANSKGVQFCEEYNNAGEDYDLPKHSKNESESKSSGINQLGGEDDNLTTSELNLRAAIVASVLNASDTTEGAVAVRAAENVLCSPSSEDGYFDQAKPYGVESAPKMDVQAFIRALQSISELLLFNSLTDSCALKDQDLDVLKHVRHNLDMVFSKKIGYLTQSQERMLQPQDTCDRLGDCPDPRMSNAAGQTQCESVAGVKSHSCLDYQNTHEETGNHGFAHGKAVNFQPFYPLWNNFNVLSDDNMAQSIRKVLEENFHCGEDMESQALLFKNLWLEAEAKLCSISYRARFDRMKIEMQKFKSNQTKAASGNISSFSSSHDVNISDVASPKVENVSIQKTTVSSLPNLSSTSNANDVESSVMTRFHILKCRNVLKSTNLVGEESHMVDFVSSGKVPSLKNQAKDGRLSAAVEPHSRDKYDRVGLHIGGSGKESGKDGLSSTINAADDDVETTVMTRFHILKCRDGSKNMNLVEQQAGALDADSSGVMPVPKNEGEDGGLDVAVEPHSHQTGEGKHGFHVGGSGYESVRDFFRSVPDDPVTQSGAWNAQKNQYSLGFNDNSSSDWEHVVKDDVSWH</sequence>
<name>A0ABD2ZYE0_9GENT</name>